<proteinExistence type="predicted"/>
<reference evidence="7" key="1">
    <citation type="journal article" date="2019" name="Int. J. Syst. Evol. Microbiol.">
        <title>The Global Catalogue of Microorganisms (GCM) 10K type strain sequencing project: providing services to taxonomists for standard genome sequencing and annotation.</title>
        <authorList>
            <consortium name="The Broad Institute Genomics Platform"/>
            <consortium name="The Broad Institute Genome Sequencing Center for Infectious Disease"/>
            <person name="Wu L."/>
            <person name="Ma J."/>
        </authorList>
    </citation>
    <scope>NUCLEOTIDE SEQUENCE [LARGE SCALE GENOMIC DNA]</scope>
    <source>
        <strain evidence="7">KCTC 19812</strain>
    </source>
</reference>
<comment type="caution">
    <text evidence="6">The sequence shown here is derived from an EMBL/GenBank/DDBJ whole genome shotgun (WGS) entry which is preliminary data.</text>
</comment>
<name>A0ABW5BC94_9BACT</name>
<keyword evidence="4" id="KW-0560">Oxidoreductase</keyword>
<keyword evidence="3" id="KW-0288">FMN</keyword>
<protein>
    <submittedName>
        <fullName evidence="6">Pyridoxamine 5'-phosphate oxidase family protein</fullName>
    </submittedName>
</protein>
<gene>
    <name evidence="6" type="ORF">ACFSKV_12250</name>
</gene>
<evidence type="ECO:0000259" key="5">
    <source>
        <dbReference type="Pfam" id="PF01243"/>
    </source>
</evidence>
<dbReference type="Gene3D" id="2.30.110.10">
    <property type="entry name" value="Electron Transport, Fmn-binding Protein, Chain A"/>
    <property type="match status" value="1"/>
</dbReference>
<dbReference type="Proteomes" id="UP001597414">
    <property type="component" value="Unassembled WGS sequence"/>
</dbReference>
<dbReference type="PANTHER" id="PTHR10851:SF3">
    <property type="entry name" value="PYRIDOXINE_PYRIDOXAMINE 5'-PHOSPHATE OXIDASE 2"/>
    <property type="match status" value="1"/>
</dbReference>
<sequence>MPEVFHNTKNELEKGVLDPIHPFKFFTVGTHFENEIDLRSVVLRSLDKNLNFYFFTDSRSGKVFHLRKNSEISLHFYHDIERVQVRVKGVAEIHQRDDLTTEFWSKIPEESKKSYNSISSPGSIISSPSLAYEWRKELDDAYFTVIKVEPLTIEVLQLNGVEHIRALFVKNDREWEMNWLAP</sequence>
<dbReference type="RefSeq" id="WP_380803059.1">
    <property type="nucleotide sequence ID" value="NZ_JBHUIV010000016.1"/>
</dbReference>
<dbReference type="Pfam" id="PF01243">
    <property type="entry name" value="PNPOx_N"/>
    <property type="match status" value="1"/>
</dbReference>
<dbReference type="InterPro" id="IPR012349">
    <property type="entry name" value="Split_barrel_FMN-bd"/>
</dbReference>
<evidence type="ECO:0000256" key="4">
    <source>
        <dbReference type="ARBA" id="ARBA00023002"/>
    </source>
</evidence>
<evidence type="ECO:0000313" key="7">
    <source>
        <dbReference type="Proteomes" id="UP001597414"/>
    </source>
</evidence>
<keyword evidence="2" id="KW-0285">Flavoprotein</keyword>
<dbReference type="EMBL" id="JBHUIV010000016">
    <property type="protein sequence ID" value="MFD2202336.1"/>
    <property type="molecule type" value="Genomic_DNA"/>
</dbReference>
<dbReference type="SUPFAM" id="SSF50475">
    <property type="entry name" value="FMN-binding split barrel"/>
    <property type="match status" value="1"/>
</dbReference>
<comment type="cofactor">
    <cofactor evidence="1">
        <name>FMN</name>
        <dbReference type="ChEBI" id="CHEBI:58210"/>
    </cofactor>
</comment>
<organism evidence="6 7">
    <name type="scientific">Shivajiella indica</name>
    <dbReference type="NCBI Taxonomy" id="872115"/>
    <lineage>
        <taxon>Bacteria</taxon>
        <taxon>Pseudomonadati</taxon>
        <taxon>Bacteroidota</taxon>
        <taxon>Cytophagia</taxon>
        <taxon>Cytophagales</taxon>
        <taxon>Cyclobacteriaceae</taxon>
        <taxon>Shivajiella</taxon>
    </lineage>
</organism>
<dbReference type="InterPro" id="IPR000659">
    <property type="entry name" value="Pyridox_Oxase"/>
</dbReference>
<dbReference type="InterPro" id="IPR011576">
    <property type="entry name" value="Pyridox_Oxase_N"/>
</dbReference>
<accession>A0ABW5BC94</accession>
<evidence type="ECO:0000256" key="3">
    <source>
        <dbReference type="ARBA" id="ARBA00022643"/>
    </source>
</evidence>
<keyword evidence="7" id="KW-1185">Reference proteome</keyword>
<evidence type="ECO:0000313" key="6">
    <source>
        <dbReference type="EMBL" id="MFD2202336.1"/>
    </source>
</evidence>
<feature type="domain" description="Pyridoxamine 5'-phosphate oxidase N-terminal" evidence="5">
    <location>
        <begin position="24"/>
        <end position="150"/>
    </location>
</feature>
<evidence type="ECO:0000256" key="1">
    <source>
        <dbReference type="ARBA" id="ARBA00001917"/>
    </source>
</evidence>
<dbReference type="PANTHER" id="PTHR10851">
    <property type="entry name" value="PYRIDOXINE-5-PHOSPHATE OXIDASE"/>
    <property type="match status" value="1"/>
</dbReference>
<evidence type="ECO:0000256" key="2">
    <source>
        <dbReference type="ARBA" id="ARBA00022630"/>
    </source>
</evidence>